<dbReference type="EMBL" id="BARS01042573">
    <property type="protein sequence ID" value="GAG30304.1"/>
    <property type="molecule type" value="Genomic_DNA"/>
</dbReference>
<protein>
    <submittedName>
        <fullName evidence="1">Uncharacterized protein</fullName>
    </submittedName>
</protein>
<evidence type="ECO:0000313" key="1">
    <source>
        <dbReference type="EMBL" id="GAG30304.1"/>
    </source>
</evidence>
<accession>X0WH61</accession>
<sequence>MVEGMRDAYKTCEPFLSTVAQPLEHSSIVKEAKVEALKSIAKSLLGIDLLEVKVAKEREVGRELDWDEEIELFENEIRKMREGEDDPQILVREEELESYLNDGWEFVSVLPSQMILIRN</sequence>
<name>X0WH61_9ZZZZ</name>
<comment type="caution">
    <text evidence="1">The sequence shown here is derived from an EMBL/GenBank/DDBJ whole genome shotgun (WGS) entry which is preliminary data.</text>
</comment>
<gene>
    <name evidence="1" type="ORF">S01H1_64579</name>
</gene>
<proteinExistence type="predicted"/>
<reference evidence="1" key="1">
    <citation type="journal article" date="2014" name="Front. Microbiol.">
        <title>High frequency of phylogenetically diverse reductive dehalogenase-homologous genes in deep subseafloor sedimentary metagenomes.</title>
        <authorList>
            <person name="Kawai M."/>
            <person name="Futagami T."/>
            <person name="Toyoda A."/>
            <person name="Takaki Y."/>
            <person name="Nishi S."/>
            <person name="Hori S."/>
            <person name="Arai W."/>
            <person name="Tsubouchi T."/>
            <person name="Morono Y."/>
            <person name="Uchiyama I."/>
            <person name="Ito T."/>
            <person name="Fujiyama A."/>
            <person name="Inagaki F."/>
            <person name="Takami H."/>
        </authorList>
    </citation>
    <scope>NUCLEOTIDE SEQUENCE</scope>
    <source>
        <strain evidence="1">Expedition CK06-06</strain>
    </source>
</reference>
<organism evidence="1">
    <name type="scientific">marine sediment metagenome</name>
    <dbReference type="NCBI Taxonomy" id="412755"/>
    <lineage>
        <taxon>unclassified sequences</taxon>
        <taxon>metagenomes</taxon>
        <taxon>ecological metagenomes</taxon>
    </lineage>
</organism>
<dbReference type="AlphaFoldDB" id="X0WH61"/>